<keyword evidence="2" id="KW-0812">Transmembrane</keyword>
<name>A0ABN3ATT7_9MICC</name>
<evidence type="ECO:0000313" key="3">
    <source>
        <dbReference type="EMBL" id="GAA2174712.1"/>
    </source>
</evidence>
<dbReference type="EMBL" id="BAAAON010000001">
    <property type="protein sequence ID" value="GAA2174712.1"/>
    <property type="molecule type" value="Genomic_DNA"/>
</dbReference>
<gene>
    <name evidence="3" type="ORF">GCM10009784_14160</name>
</gene>
<protein>
    <submittedName>
        <fullName evidence="3">Uncharacterized protein</fullName>
    </submittedName>
</protein>
<evidence type="ECO:0000256" key="2">
    <source>
        <dbReference type="SAM" id="Phobius"/>
    </source>
</evidence>
<accession>A0ABN3ATT7</accession>
<feature type="compositionally biased region" description="Basic and acidic residues" evidence="1">
    <location>
        <begin position="10"/>
        <end position="21"/>
    </location>
</feature>
<sequence>MQIVPAEQPAPEKTKDAEKEPAPFAMPPYAWAPMYVEPTESPTAAPPAAESASPDVVSASSPPVVGISAALLILLAAGVVVLGRRSRGPKGVNGP</sequence>
<evidence type="ECO:0000256" key="1">
    <source>
        <dbReference type="SAM" id="MobiDB-lite"/>
    </source>
</evidence>
<feature type="transmembrane region" description="Helical" evidence="2">
    <location>
        <begin position="64"/>
        <end position="83"/>
    </location>
</feature>
<reference evidence="3 4" key="1">
    <citation type="journal article" date="2019" name="Int. J. Syst. Evol. Microbiol.">
        <title>The Global Catalogue of Microorganisms (GCM) 10K type strain sequencing project: providing services to taxonomists for standard genome sequencing and annotation.</title>
        <authorList>
            <consortium name="The Broad Institute Genomics Platform"/>
            <consortium name="The Broad Institute Genome Sequencing Center for Infectious Disease"/>
            <person name="Wu L."/>
            <person name="Ma J."/>
        </authorList>
    </citation>
    <scope>NUCLEOTIDE SEQUENCE [LARGE SCALE GENOMIC DNA]</scope>
    <source>
        <strain evidence="3 4">JCM 14917</strain>
    </source>
</reference>
<comment type="caution">
    <text evidence="3">The sequence shown here is derived from an EMBL/GenBank/DDBJ whole genome shotgun (WGS) entry which is preliminary data.</text>
</comment>
<keyword evidence="2" id="KW-1133">Transmembrane helix</keyword>
<proteinExistence type="predicted"/>
<keyword evidence="4" id="KW-1185">Reference proteome</keyword>
<evidence type="ECO:0000313" key="4">
    <source>
        <dbReference type="Proteomes" id="UP001500974"/>
    </source>
</evidence>
<keyword evidence="2" id="KW-0472">Membrane</keyword>
<feature type="region of interest" description="Disordered" evidence="1">
    <location>
        <begin position="38"/>
        <end position="59"/>
    </location>
</feature>
<dbReference type="Proteomes" id="UP001500974">
    <property type="component" value="Unassembled WGS sequence"/>
</dbReference>
<organism evidence="3 4">
    <name type="scientific">Arthrobacter parietis</name>
    <dbReference type="NCBI Taxonomy" id="271434"/>
    <lineage>
        <taxon>Bacteria</taxon>
        <taxon>Bacillati</taxon>
        <taxon>Actinomycetota</taxon>
        <taxon>Actinomycetes</taxon>
        <taxon>Micrococcales</taxon>
        <taxon>Micrococcaceae</taxon>
        <taxon>Arthrobacter</taxon>
    </lineage>
</organism>
<feature type="region of interest" description="Disordered" evidence="1">
    <location>
        <begin position="1"/>
        <end position="23"/>
    </location>
</feature>